<evidence type="ECO:0000256" key="2">
    <source>
        <dbReference type="ARBA" id="ARBA00022737"/>
    </source>
</evidence>
<dbReference type="SUPFAM" id="SSF101898">
    <property type="entry name" value="NHL repeat"/>
    <property type="match status" value="1"/>
</dbReference>
<dbReference type="PROSITE" id="PS51125">
    <property type="entry name" value="NHL"/>
    <property type="match status" value="1"/>
</dbReference>
<organism evidence="6 7">
    <name type="scientific">Sorangium cellulosum</name>
    <name type="common">Polyangium cellulosum</name>
    <dbReference type="NCBI Taxonomy" id="56"/>
    <lineage>
        <taxon>Bacteria</taxon>
        <taxon>Pseudomonadati</taxon>
        <taxon>Myxococcota</taxon>
        <taxon>Polyangia</taxon>
        <taxon>Polyangiales</taxon>
        <taxon>Polyangiaceae</taxon>
        <taxon>Sorangium</taxon>
    </lineage>
</organism>
<dbReference type="Proteomes" id="UP000075604">
    <property type="component" value="Unassembled WGS sequence"/>
</dbReference>
<name>A0A150QG21_SORCE</name>
<evidence type="ECO:0000256" key="4">
    <source>
        <dbReference type="PROSITE-ProRule" id="PRU00504"/>
    </source>
</evidence>
<accession>A0A150QG21</accession>
<reference evidence="6 7" key="1">
    <citation type="submission" date="2014-02" db="EMBL/GenBank/DDBJ databases">
        <title>The small core and large imbalanced accessory genome model reveals a collaborative survival strategy of Sorangium cellulosum strains in nature.</title>
        <authorList>
            <person name="Han K."/>
            <person name="Peng R."/>
            <person name="Blom J."/>
            <person name="Li Y.-Z."/>
        </authorList>
    </citation>
    <scope>NUCLEOTIDE SEQUENCE [LARGE SCALE GENOMIC DNA]</scope>
    <source>
        <strain evidence="6 7">So0157-18</strain>
    </source>
</reference>
<evidence type="ECO:0000256" key="1">
    <source>
        <dbReference type="ARBA" id="ARBA00022729"/>
    </source>
</evidence>
<keyword evidence="2" id="KW-0677">Repeat</keyword>
<feature type="chain" id="PRO_5007566901" description="6-bladed beta-propeller" evidence="5">
    <location>
        <begin position="21"/>
        <end position="201"/>
    </location>
</feature>
<dbReference type="EMBL" id="JELX01000327">
    <property type="protein sequence ID" value="KYF66628.1"/>
    <property type="molecule type" value="Genomic_DNA"/>
</dbReference>
<dbReference type="PROSITE" id="PS51257">
    <property type="entry name" value="PROKAR_LIPOPROTEIN"/>
    <property type="match status" value="1"/>
</dbReference>
<sequence length="201" mass="21682">MKKKRSGVWLLASLAGLGCAASPEQLDRPTNVAFGLDGDVYVADGYNHARIARFSAGGEFLSEWGEKGFGRGQLDTPHGIATDDEGRVYVADRENARVQVFSADGGYLAQWKSAALGRPWAIAFGPDRHVYVVDGGDQDPERPRGHVLRIDLGGEIVDRWGTSGDGPGEIDWGHGIAVGQDGSVYVTSLRGRGVQKFRRTK</sequence>
<evidence type="ECO:0008006" key="8">
    <source>
        <dbReference type="Google" id="ProtNLM"/>
    </source>
</evidence>
<protein>
    <recommendedName>
        <fullName evidence="8">6-bladed beta-propeller</fullName>
    </recommendedName>
</protein>
<keyword evidence="1 5" id="KW-0732">Signal</keyword>
<dbReference type="Gene3D" id="2.120.10.30">
    <property type="entry name" value="TolB, C-terminal domain"/>
    <property type="match status" value="1"/>
</dbReference>
<comment type="caution">
    <text evidence="6">The sequence shown here is derived from an EMBL/GenBank/DDBJ whole genome shotgun (WGS) entry which is preliminary data.</text>
</comment>
<proteinExistence type="predicted"/>
<dbReference type="PANTHER" id="PTHR10680:SF38">
    <property type="entry name" value="BLL1368 PROTEIN"/>
    <property type="match status" value="1"/>
</dbReference>
<gene>
    <name evidence="6" type="ORF">BE04_42625</name>
</gene>
<dbReference type="InterPro" id="IPR011042">
    <property type="entry name" value="6-blade_b-propeller_TolB-like"/>
</dbReference>
<evidence type="ECO:0000313" key="6">
    <source>
        <dbReference type="EMBL" id="KYF66628.1"/>
    </source>
</evidence>
<feature type="non-terminal residue" evidence="6">
    <location>
        <position position="201"/>
    </location>
</feature>
<evidence type="ECO:0000313" key="7">
    <source>
        <dbReference type="Proteomes" id="UP000075604"/>
    </source>
</evidence>
<dbReference type="Pfam" id="PF01436">
    <property type="entry name" value="NHL"/>
    <property type="match status" value="1"/>
</dbReference>
<feature type="repeat" description="NHL" evidence="4">
    <location>
        <begin position="65"/>
        <end position="104"/>
    </location>
</feature>
<dbReference type="PANTHER" id="PTHR10680">
    <property type="entry name" value="PEPTIDYL-GLYCINE ALPHA-AMIDATING MONOOXYGENASE"/>
    <property type="match status" value="1"/>
</dbReference>
<keyword evidence="3" id="KW-0325">Glycoprotein</keyword>
<dbReference type="InterPro" id="IPR001258">
    <property type="entry name" value="NHL_repeat"/>
</dbReference>
<evidence type="ECO:0000256" key="3">
    <source>
        <dbReference type="ARBA" id="ARBA00023180"/>
    </source>
</evidence>
<dbReference type="AlphaFoldDB" id="A0A150QG21"/>
<evidence type="ECO:0000256" key="5">
    <source>
        <dbReference type="SAM" id="SignalP"/>
    </source>
</evidence>
<feature type="signal peptide" evidence="5">
    <location>
        <begin position="1"/>
        <end position="20"/>
    </location>
</feature>